<sequence>MSANGDGTDTMSDMRDGNEEIGSANGRSSKRPSPRPSAGAPEEEEDSKLREFEMSLQSYDWETLQNKFAEAMEERTQAEMALQRETADLLEMFISWSQTTGLRDEDRAYKRFKTRMGFVQHSEMSLEDKKQHYTNVIKAFESALALLRDE</sequence>
<keyword evidence="3" id="KW-1185">Reference proteome</keyword>
<feature type="compositionally biased region" description="Polar residues" evidence="1">
    <location>
        <begin position="1"/>
        <end position="11"/>
    </location>
</feature>
<proteinExistence type="predicted"/>
<dbReference type="OrthoDB" id="5335351at2759"/>
<feature type="region of interest" description="Disordered" evidence="1">
    <location>
        <begin position="1"/>
        <end position="52"/>
    </location>
</feature>
<accession>A0A167ZVU6</accession>
<dbReference type="Proteomes" id="UP000242877">
    <property type="component" value="Unassembled WGS sequence"/>
</dbReference>
<name>A0A167ZVU6_9EURO</name>
<organism evidence="2 3">
    <name type="scientific">Ascosphaera apis ARSEF 7405</name>
    <dbReference type="NCBI Taxonomy" id="392613"/>
    <lineage>
        <taxon>Eukaryota</taxon>
        <taxon>Fungi</taxon>
        <taxon>Dikarya</taxon>
        <taxon>Ascomycota</taxon>
        <taxon>Pezizomycotina</taxon>
        <taxon>Eurotiomycetes</taxon>
        <taxon>Eurotiomycetidae</taxon>
        <taxon>Onygenales</taxon>
        <taxon>Ascosphaeraceae</taxon>
        <taxon>Ascosphaera</taxon>
    </lineage>
</organism>
<dbReference type="VEuPathDB" id="FungiDB:AAP_02623"/>
<protein>
    <submittedName>
        <fullName evidence="2">Uncharacterized protein</fullName>
    </submittedName>
</protein>
<comment type="caution">
    <text evidence="2">The sequence shown here is derived from an EMBL/GenBank/DDBJ whole genome shotgun (WGS) entry which is preliminary data.</text>
</comment>
<reference evidence="2 3" key="1">
    <citation type="journal article" date="2016" name="Genome Biol. Evol.">
        <title>Divergent and convergent evolution of fungal pathogenicity.</title>
        <authorList>
            <person name="Shang Y."/>
            <person name="Xiao G."/>
            <person name="Zheng P."/>
            <person name="Cen K."/>
            <person name="Zhan S."/>
            <person name="Wang C."/>
        </authorList>
    </citation>
    <scope>NUCLEOTIDE SEQUENCE [LARGE SCALE GENOMIC DNA]</scope>
    <source>
        <strain evidence="2 3">ARSEF 7405</strain>
    </source>
</reference>
<evidence type="ECO:0000313" key="3">
    <source>
        <dbReference type="Proteomes" id="UP000242877"/>
    </source>
</evidence>
<dbReference type="AlphaFoldDB" id="A0A167ZVU6"/>
<evidence type="ECO:0000313" key="2">
    <source>
        <dbReference type="EMBL" id="KZZ93157.1"/>
    </source>
</evidence>
<gene>
    <name evidence="2" type="ORF">AAP_02623</name>
</gene>
<dbReference type="EMBL" id="AZGZ01000009">
    <property type="protein sequence ID" value="KZZ93157.1"/>
    <property type="molecule type" value="Genomic_DNA"/>
</dbReference>
<evidence type="ECO:0000256" key="1">
    <source>
        <dbReference type="SAM" id="MobiDB-lite"/>
    </source>
</evidence>